<evidence type="ECO:0000313" key="6">
    <source>
        <dbReference type="EMBL" id="PWU87491.1"/>
    </source>
</evidence>
<dbReference type="Pfam" id="PF07999">
    <property type="entry name" value="RHSP"/>
    <property type="match status" value="1"/>
</dbReference>
<protein>
    <submittedName>
        <fullName evidence="6">Putative retrotransposon hot spot (RHS) protein</fullName>
    </submittedName>
</protein>
<comment type="caution">
    <text evidence="6">The sequence shown here is derived from an EMBL/GenBank/DDBJ whole genome shotgun (WGS) entry which is preliminary data.</text>
</comment>
<dbReference type="Pfam" id="PF20445">
    <property type="entry name" value="RHS_N"/>
    <property type="match status" value="1"/>
</dbReference>
<evidence type="ECO:0000256" key="1">
    <source>
        <dbReference type="SAM" id="MobiDB-lite"/>
    </source>
</evidence>
<feature type="signal peptide" evidence="2">
    <location>
        <begin position="1"/>
        <end position="20"/>
    </location>
</feature>
<dbReference type="Proteomes" id="UP000246078">
    <property type="component" value="Unassembled WGS sequence"/>
</dbReference>
<dbReference type="VEuPathDB" id="TriTrypDB:ECC02_010927"/>
<evidence type="ECO:0000259" key="3">
    <source>
        <dbReference type="Pfam" id="PF07999"/>
    </source>
</evidence>
<dbReference type="PANTHER" id="PTHR33129">
    <property type="entry name" value="PROTEIN KINASE DOMAIN-CONTAINING PROTEIN-RELATED"/>
    <property type="match status" value="1"/>
</dbReference>
<evidence type="ECO:0000313" key="7">
    <source>
        <dbReference type="Proteomes" id="UP000246078"/>
    </source>
</evidence>
<dbReference type="PANTHER" id="PTHR33129:SF3">
    <property type="entry name" value="HOT SPOT (RHS) PROTEIN, PUTATIVE-RELATED"/>
    <property type="match status" value="1"/>
</dbReference>
<feature type="domain" description="DUF7578" evidence="5">
    <location>
        <begin position="126"/>
        <end position="188"/>
    </location>
</feature>
<dbReference type="VEuPathDB" id="TriTrypDB:TcCL_Unassigned02157"/>
<feature type="domain" description="Retrotransposon hot spot protein,C-terminal" evidence="3">
    <location>
        <begin position="507"/>
        <end position="804"/>
    </location>
</feature>
<dbReference type="VEuPathDB" id="TriTrypDB:TcCLB.507881.20"/>
<dbReference type="VEuPathDB" id="TriTrypDB:TcCLB.503423.5"/>
<proteinExistence type="predicted"/>
<sequence>MWRCCGRLHVALLRERWALTASLTGVAVRLHGAPTALPCECRAQRHWDCGTKQPRLPFGASDICWPQLGGASGMLHRTGVVMTPRSGIPGDGSDAAARHVAGSKQRPQWTMSSSVKDTLLEGSTLRTDMMLNDFLRSNLGGKGVVKKNENVAMEAFVQEPDAYVKKQQLLRIIFNLTEYQELKKELEERKILLEAINKLHHKGVFSLEQWRDYEGKDTVTLIARGKLNAALTQILTERLRGTQEMKFTISTTIEDVLFKGRVRVNEMKLNDFLTMELDGRGVVATNRDVLLKEFFKNPNNYIRDKGALKEIQITDAYARMERAVRDEMDLEEVVRRLHEKGVYNLLGWSEAAAEVKATVHKLTKHSLDSALQEARNRMTTIAPKKMEGLYESVYSARWYHVVEVSGGEGTGMKVKEGKPKHSWNYKKVGDTFEKDDAVRKSGEVPPRLMVLTSDKGWPYTLNLLRGGGNDFFINCEVDRVWQIVERDLTEWFSNFDLTLNSSPLPRVLIGTPGIGKSMAAGSYLLYQLLHYDVEKIQLVVHCFGGRDAYVFDKTTKIVTRYSDEDMCISELRNLRERGMKGYIIYDVAKKGTPPLRHFAPSTGWGMIVVSSPKASNYDEWEKQTEASRIIMNCPDEVDVKAMCAWMKRGLGQDKQAEYWEMVEKHMDNVGPIPRHILDADEYGRRTKDVERALRWINIGDQGKYFTLGGEKKWYSEDPSHKLVKIVRVREKSAFEDFANAPICEYLGVLTLSRLARVLSPHDIFFLVLGMKNVLESEALEKYSLSVFLIENFVTSIAEDLKELPPPSPSEPRPSVLTLNPHGHPTEATAISKLKSVGHQQELKYRVLYIPTFPTFPLVDGFFFMESPRRTLVGLQMTTASAHDTIPSTVNQFTEHLSRFFNGWEEFAKGLSWDIIYIQHADSTPMENWQRCGPVITENLSDAEKEIVAFWNGKVHQYQFILEGKFPEAIEFSHDGLPNGDKKGKEIGTIYSF</sequence>
<gene>
    <name evidence="6" type="ORF">C3747_475g1</name>
</gene>
<dbReference type="VEuPathDB" id="TriTrypDB:TCDM_12607"/>
<feature type="region of interest" description="Disordered" evidence="1">
    <location>
        <begin position="801"/>
        <end position="821"/>
    </location>
</feature>
<dbReference type="VEuPathDB" id="TriTrypDB:TcBrA4_0157800"/>
<feature type="domain" description="Retrotransposon hot spot protein N-terminal" evidence="4">
    <location>
        <begin position="390"/>
        <end position="493"/>
    </location>
</feature>
<dbReference type="InterPro" id="IPR006518">
    <property type="entry name" value="Trypano_RHS"/>
</dbReference>
<evidence type="ECO:0000259" key="5">
    <source>
        <dbReference type="Pfam" id="PF24466"/>
    </source>
</evidence>
<dbReference type="VEuPathDB" id="TriTrypDB:TCSYLVIO_002078"/>
<accession>A0A2V2UU13</accession>
<dbReference type="NCBIfam" id="TIGR01631">
    <property type="entry name" value="Trypano_RHS"/>
    <property type="match status" value="2"/>
</dbReference>
<dbReference type="VEuPathDB" id="TriTrypDB:TcG_11813"/>
<dbReference type="VEuPathDB" id="TriTrypDB:TcCLB.506313.10"/>
<feature type="chain" id="PRO_5016053404" evidence="2">
    <location>
        <begin position="21"/>
        <end position="992"/>
    </location>
</feature>
<dbReference type="VEuPathDB" id="TriTrypDB:C4B63_105g68"/>
<feature type="domain" description="DUF7578" evidence="5">
    <location>
        <begin position="263"/>
        <end position="327"/>
    </location>
</feature>
<dbReference type="AlphaFoldDB" id="A0A2V2UU13"/>
<evidence type="ECO:0000259" key="4">
    <source>
        <dbReference type="Pfam" id="PF20445"/>
    </source>
</evidence>
<dbReference type="VEuPathDB" id="TriTrypDB:BCY84_05630"/>
<reference evidence="6 7" key="1">
    <citation type="journal article" date="2018" name="Microb. Genom.">
        <title>Expanding an expanded genome: long-read sequencing of Trypanosoma cruzi.</title>
        <authorList>
            <person name="Berna L."/>
            <person name="Rodriguez M."/>
            <person name="Chiribao M.L."/>
            <person name="Parodi-Talice A."/>
            <person name="Pita S."/>
            <person name="Rijo G."/>
            <person name="Alvarez-Valin F."/>
            <person name="Robello C."/>
        </authorList>
    </citation>
    <scope>NUCLEOTIDE SEQUENCE [LARGE SCALE GENOMIC DNA]</scope>
    <source>
        <strain evidence="6 7">TCC</strain>
    </source>
</reference>
<dbReference type="InterPro" id="IPR052980">
    <property type="entry name" value="Crinkler_effector"/>
</dbReference>
<dbReference type="VEuPathDB" id="TriTrypDB:TcCLB.509335.10"/>
<keyword evidence="2" id="KW-0732">Signal</keyword>
<organism evidence="6 7">
    <name type="scientific">Trypanosoma cruzi</name>
    <dbReference type="NCBI Taxonomy" id="5693"/>
    <lineage>
        <taxon>Eukaryota</taxon>
        <taxon>Discoba</taxon>
        <taxon>Euglenozoa</taxon>
        <taxon>Kinetoplastea</taxon>
        <taxon>Metakinetoplastina</taxon>
        <taxon>Trypanosomatida</taxon>
        <taxon>Trypanosomatidae</taxon>
        <taxon>Trypanosoma</taxon>
        <taxon>Schizotrypanum</taxon>
    </lineage>
</organism>
<dbReference type="InterPro" id="IPR046836">
    <property type="entry name" value="RHS_C"/>
</dbReference>
<dbReference type="InterPro" id="IPR056000">
    <property type="entry name" value="DUF7578"/>
</dbReference>
<dbReference type="Pfam" id="PF24466">
    <property type="entry name" value="DUF7578"/>
    <property type="match status" value="2"/>
</dbReference>
<dbReference type="VEuPathDB" id="TriTrypDB:Tc_MARK_6445"/>
<dbReference type="InterPro" id="IPR046835">
    <property type="entry name" value="RHS_N"/>
</dbReference>
<dbReference type="VEuPathDB" id="TriTrypDB:TcBrA4_0157100"/>
<name>A0A2V2UU13_TRYCR</name>
<dbReference type="VEuPathDB" id="TriTrypDB:C3747_475g1"/>
<evidence type="ECO:0000256" key="2">
    <source>
        <dbReference type="SAM" id="SignalP"/>
    </source>
</evidence>
<dbReference type="EMBL" id="PRFC01000475">
    <property type="protein sequence ID" value="PWU87491.1"/>
    <property type="molecule type" value="Genomic_DNA"/>
</dbReference>